<protein>
    <submittedName>
        <fullName evidence="5">G5924 protein</fullName>
    </submittedName>
</protein>
<dbReference type="SMART" id="SM00513">
    <property type="entry name" value="SAP"/>
    <property type="match status" value="2"/>
</dbReference>
<evidence type="ECO:0000259" key="4">
    <source>
        <dbReference type="PROSITE" id="PS50800"/>
    </source>
</evidence>
<dbReference type="Gene3D" id="1.10.720.30">
    <property type="entry name" value="SAP domain"/>
    <property type="match status" value="2"/>
</dbReference>
<dbReference type="SUPFAM" id="SSF68906">
    <property type="entry name" value="SAP domain"/>
    <property type="match status" value="2"/>
</dbReference>
<feature type="compositionally biased region" description="Acidic residues" evidence="3">
    <location>
        <begin position="399"/>
        <end position="415"/>
    </location>
</feature>
<feature type="region of interest" description="Disordered" evidence="3">
    <location>
        <begin position="1122"/>
        <end position="1157"/>
    </location>
</feature>
<feature type="region of interest" description="Disordered" evidence="3">
    <location>
        <begin position="1084"/>
        <end position="1105"/>
    </location>
</feature>
<feature type="compositionally biased region" description="Low complexity" evidence="3">
    <location>
        <begin position="621"/>
        <end position="635"/>
    </location>
</feature>
<organism evidence="5 6">
    <name type="scientific">Coccomyxa viridis</name>
    <dbReference type="NCBI Taxonomy" id="1274662"/>
    <lineage>
        <taxon>Eukaryota</taxon>
        <taxon>Viridiplantae</taxon>
        <taxon>Chlorophyta</taxon>
        <taxon>core chlorophytes</taxon>
        <taxon>Trebouxiophyceae</taxon>
        <taxon>Trebouxiophyceae incertae sedis</taxon>
        <taxon>Coccomyxaceae</taxon>
        <taxon>Coccomyxa</taxon>
    </lineage>
</organism>
<accession>A0ABP1G0W4</accession>
<feature type="compositionally biased region" description="Basic and acidic residues" evidence="3">
    <location>
        <begin position="608"/>
        <end position="620"/>
    </location>
</feature>
<feature type="compositionally biased region" description="Polar residues" evidence="3">
    <location>
        <begin position="449"/>
        <end position="472"/>
    </location>
</feature>
<feature type="compositionally biased region" description="Polar residues" evidence="3">
    <location>
        <begin position="252"/>
        <end position="261"/>
    </location>
</feature>
<proteinExistence type="inferred from homology"/>
<feature type="compositionally biased region" description="Basic and acidic residues" evidence="3">
    <location>
        <begin position="873"/>
        <end position="884"/>
    </location>
</feature>
<feature type="domain" description="SAP" evidence="4">
    <location>
        <begin position="80"/>
        <end position="114"/>
    </location>
</feature>
<feature type="compositionally biased region" description="Low complexity" evidence="3">
    <location>
        <begin position="505"/>
        <end position="520"/>
    </location>
</feature>
<feature type="compositionally biased region" description="Low complexity" evidence="3">
    <location>
        <begin position="581"/>
        <end position="607"/>
    </location>
</feature>
<feature type="region of interest" description="Disordered" evidence="3">
    <location>
        <begin position="252"/>
        <end position="280"/>
    </location>
</feature>
<dbReference type="InterPro" id="IPR003034">
    <property type="entry name" value="SAP_dom"/>
</dbReference>
<evidence type="ECO:0000313" key="5">
    <source>
        <dbReference type="EMBL" id="CAL5223412.1"/>
    </source>
</evidence>
<keyword evidence="6" id="KW-1185">Reference proteome</keyword>
<feature type="domain" description="SAP" evidence="4">
    <location>
        <begin position="195"/>
        <end position="229"/>
    </location>
</feature>
<evidence type="ECO:0000256" key="3">
    <source>
        <dbReference type="SAM" id="MobiDB-lite"/>
    </source>
</evidence>
<evidence type="ECO:0000256" key="2">
    <source>
        <dbReference type="ARBA" id="ARBA00046328"/>
    </source>
</evidence>
<feature type="region of interest" description="Disordered" evidence="3">
    <location>
        <begin position="294"/>
        <end position="328"/>
    </location>
</feature>
<evidence type="ECO:0000256" key="1">
    <source>
        <dbReference type="ARBA" id="ARBA00022553"/>
    </source>
</evidence>
<dbReference type="Proteomes" id="UP001497392">
    <property type="component" value="Unassembled WGS sequence"/>
</dbReference>
<feature type="region of interest" description="Disordered" evidence="3">
    <location>
        <begin position="118"/>
        <end position="139"/>
    </location>
</feature>
<feature type="compositionally biased region" description="Polar residues" evidence="3">
    <location>
        <begin position="1131"/>
        <end position="1156"/>
    </location>
</feature>
<dbReference type="InterPro" id="IPR052240">
    <property type="entry name" value="SAP_domain_ribonucleoprotein"/>
</dbReference>
<sequence>MMNTQALQQGPLCGPYHHRTALSSRCGDWPICQGTLQHPLNAGHLGLRGVLHQYRGRWVSAQAQPTQASKVLPVRTKTALRKMPKAELEEEMRQLSLDTKGTKQELVDRLHAYLAAQEAEGSPKETPIAEKSPNAPEGWPFEAEAEDTDLPADIKALLKLQAERQQMGDVQDGGQDSLEPESSMIFEASDSPEDLQALPKKELQEKLAQRGLPKSGNKAELAQRLHAALAEEQEMVLQDQMEARDELQRQFQESMMSSTSRMEAEEQEDPLNPASGIPEDSYDQWAMDIEAEFQSPDDDAELSLEDAEAAGATPGAVRDEEGGVLRGRFSRPGAMMDLFEYQGTKAAELAGEDYAAQRRGGAEHNQAFAGDSLSSQQRMATPVDSQDEGDLFDISMADGDAEDNDGDGYENDIENDLEDGFSMAAEEEGDGFDPDMEEEIVKEAGARSMPSSLQASTSEYVGHRNYNNLSSRSPDDIEEDLGLLDTIISAASTESFPVAELNLESASSSNVQSASASMDSPLNLSRRVPKPQSVKPGQTPAVVASQGTSSLDFGTAKDWMSTRLPEAMRLGITPNQLVPEAATLQSQAASADAAADSSSAFGRGSSEASDRSSRDREEPASSKPEAPEDQQQGEPLLEEELADTEGAPAESMAYHLDSDLLDELVEDVLGQPGASPGDDAAAQLTSPVSAVQQELDGAEGLTSEVPDGRGESSEAESLGDLDASASHPAELGVQAKTEIGEIPASAPDSAPTAKEAAAASASEADLQLPDGGEVSAAEGPETELAQGDQGSMGSSAGQTADEQDREADQLPAQHSSEEMVGTARDAAPGSSEGISEVEVGHETDVPLLSAVSETETSLAAAPQVRDTSIPSEQLEHGSNEDSENKAPGSIPASRSAPPVVPSQPPDIKSADSQLTDNHQQSVVQPVIAEPTDDRSADLLNGSAEAPPGEALKEGQAALAKDQQELAALRVEMAQKQGALAALQSQVAAVGRSNEGNTAQIAQLQVAMASLQSQRLDLQRANLSGRLAVLQDIAAQASLNAAVKEDLQEQLQTMRDELTQLEVDLSSRDTEAADLSRKLAHARTKLGDPAAVPPANGHAQATLPGGMRARLGKSDELMVGGQDTVEQDHAPPQQSAEGPPDNEQSGTESTKKSTTQPGVVVAAGLLGAFKAIGGMFKRTKRDEQK</sequence>
<dbReference type="PANTHER" id="PTHR46551:SF1">
    <property type="entry name" value="SAP DOMAIN-CONTAINING RIBONUCLEOPROTEIN"/>
    <property type="match status" value="1"/>
</dbReference>
<feature type="region of interest" description="Disordered" evidence="3">
    <location>
        <begin position="581"/>
        <end position="957"/>
    </location>
</feature>
<dbReference type="PANTHER" id="PTHR46551">
    <property type="entry name" value="SAP DOMAIN-CONTAINING RIBONUCLEOPROTEIN"/>
    <property type="match status" value="1"/>
</dbReference>
<feature type="compositionally biased region" description="Polar residues" evidence="3">
    <location>
        <begin position="788"/>
        <end position="800"/>
    </location>
</feature>
<feature type="region of interest" description="Disordered" evidence="3">
    <location>
        <begin position="444"/>
        <end position="475"/>
    </location>
</feature>
<feature type="region of interest" description="Disordered" evidence="3">
    <location>
        <begin position="355"/>
        <end position="415"/>
    </location>
</feature>
<reference evidence="5 6" key="1">
    <citation type="submission" date="2024-06" db="EMBL/GenBank/DDBJ databases">
        <authorList>
            <person name="Kraege A."/>
            <person name="Thomma B."/>
        </authorList>
    </citation>
    <scope>NUCLEOTIDE SEQUENCE [LARGE SCALE GENOMIC DNA]</scope>
</reference>
<gene>
    <name evidence="5" type="primary">g5924</name>
    <name evidence="5" type="ORF">VP750_LOCUS5071</name>
</gene>
<feature type="compositionally biased region" description="Polar residues" evidence="3">
    <location>
        <begin position="683"/>
        <end position="692"/>
    </location>
</feature>
<comment type="similarity">
    <text evidence="2">Belongs to the SAP domain-containing ribonucleoprotein family.</text>
</comment>
<dbReference type="InterPro" id="IPR036361">
    <property type="entry name" value="SAP_dom_sf"/>
</dbReference>
<evidence type="ECO:0000313" key="6">
    <source>
        <dbReference type="Proteomes" id="UP001497392"/>
    </source>
</evidence>
<feature type="compositionally biased region" description="Low complexity" evidence="3">
    <location>
        <begin position="746"/>
        <end position="765"/>
    </location>
</feature>
<dbReference type="PROSITE" id="PS50800">
    <property type="entry name" value="SAP"/>
    <property type="match status" value="2"/>
</dbReference>
<feature type="compositionally biased region" description="Polar residues" evidence="3">
    <location>
        <begin position="910"/>
        <end position="923"/>
    </location>
</feature>
<name>A0ABP1G0W4_9CHLO</name>
<dbReference type="EMBL" id="CAXHTA020000008">
    <property type="protein sequence ID" value="CAL5223412.1"/>
    <property type="molecule type" value="Genomic_DNA"/>
</dbReference>
<keyword evidence="1" id="KW-0597">Phosphoprotein</keyword>
<dbReference type="Pfam" id="PF02037">
    <property type="entry name" value="SAP"/>
    <property type="match status" value="2"/>
</dbReference>
<feature type="region of interest" description="Disordered" evidence="3">
    <location>
        <begin position="503"/>
        <end position="557"/>
    </location>
</feature>
<feature type="compositionally biased region" description="Acidic residues" evidence="3">
    <location>
        <begin position="294"/>
        <end position="308"/>
    </location>
</feature>
<comment type="caution">
    <text evidence="5">The sequence shown here is derived from an EMBL/GenBank/DDBJ whole genome shotgun (WGS) entry which is preliminary data.</text>
</comment>